<dbReference type="EMBL" id="SBJO01000063">
    <property type="protein sequence ID" value="KAF9763665.1"/>
    <property type="molecule type" value="Genomic_DNA"/>
</dbReference>
<feature type="compositionally biased region" description="Low complexity" evidence="1">
    <location>
        <begin position="129"/>
        <end position="141"/>
    </location>
</feature>
<dbReference type="OrthoDB" id="2194483at2759"/>
<evidence type="ECO:0000313" key="3">
    <source>
        <dbReference type="Proteomes" id="UP000740883"/>
    </source>
</evidence>
<gene>
    <name evidence="2" type="ORF">NGRA_1142</name>
</gene>
<protein>
    <submittedName>
        <fullName evidence="2">Uncharacterized protein</fullName>
    </submittedName>
</protein>
<comment type="caution">
    <text evidence="2">The sequence shown here is derived from an EMBL/GenBank/DDBJ whole genome shotgun (WGS) entry which is preliminary data.</text>
</comment>
<evidence type="ECO:0000313" key="2">
    <source>
        <dbReference type="EMBL" id="KAF9763665.1"/>
    </source>
</evidence>
<feature type="region of interest" description="Disordered" evidence="1">
    <location>
        <begin position="121"/>
        <end position="141"/>
    </location>
</feature>
<keyword evidence="3" id="KW-1185">Reference proteome</keyword>
<name>A0A9P6GZI1_9MICR</name>
<evidence type="ECO:0000256" key="1">
    <source>
        <dbReference type="SAM" id="MobiDB-lite"/>
    </source>
</evidence>
<reference evidence="2 3" key="1">
    <citation type="journal article" date="2020" name="Genome Biol. Evol.">
        <title>Comparative genomics of strictly vertically transmitted, feminizing microsporidia endosymbionts of amphipod crustaceans.</title>
        <authorList>
            <person name="Cormier A."/>
            <person name="Chebbi M.A."/>
            <person name="Giraud I."/>
            <person name="Wattier R."/>
            <person name="Teixeira M."/>
            <person name="Gilbert C."/>
            <person name="Rigaud T."/>
            <person name="Cordaux R."/>
        </authorList>
    </citation>
    <scope>NUCLEOTIDE SEQUENCE [LARGE SCALE GENOMIC DNA]</scope>
    <source>
        <strain evidence="2 3">Ou3-Ou53</strain>
    </source>
</reference>
<proteinExistence type="predicted"/>
<accession>A0A9P6GZI1</accession>
<dbReference type="AlphaFoldDB" id="A0A9P6GZI1"/>
<dbReference type="Proteomes" id="UP000740883">
    <property type="component" value="Unassembled WGS sequence"/>
</dbReference>
<sequence>MSIYLEKIKKILGTFEPEEQAELKNYYVEKSTSLMMDDKKIGKAKIHLLRDMEEVIEDEEVLSKIQRNVIDHKVLQTRALVLDLISTDYTKDLKGIYKPESWVKEIVKDIKETFLKDDLFETPSPPAPTSNNNNKIPTDNPNIKEKITQKHPTNLIELYNKKLVEEFKDIFLSEVVTFGSAGNQLVLDLRYYANFITKFVSFDFEDLISSIKKQIEPTKLMKDKEIEEILQSK</sequence>
<organism evidence="2 3">
    <name type="scientific">Nosema granulosis</name>
    <dbReference type="NCBI Taxonomy" id="83296"/>
    <lineage>
        <taxon>Eukaryota</taxon>
        <taxon>Fungi</taxon>
        <taxon>Fungi incertae sedis</taxon>
        <taxon>Microsporidia</taxon>
        <taxon>Nosematidae</taxon>
        <taxon>Nosema</taxon>
    </lineage>
</organism>